<dbReference type="Pfam" id="PF08448">
    <property type="entry name" value="PAS_4"/>
    <property type="match status" value="1"/>
</dbReference>
<dbReference type="PROSITE" id="PS50112">
    <property type="entry name" value="PAS"/>
    <property type="match status" value="2"/>
</dbReference>
<dbReference type="SMART" id="SM00091">
    <property type="entry name" value="PAS"/>
    <property type="match status" value="2"/>
</dbReference>
<dbReference type="InterPro" id="IPR013656">
    <property type="entry name" value="PAS_4"/>
</dbReference>
<dbReference type="InterPro" id="IPR035965">
    <property type="entry name" value="PAS-like_dom_sf"/>
</dbReference>
<dbReference type="CDD" id="cd01949">
    <property type="entry name" value="GGDEF"/>
    <property type="match status" value="1"/>
</dbReference>
<dbReference type="SMART" id="SM00267">
    <property type="entry name" value="GGDEF"/>
    <property type="match status" value="1"/>
</dbReference>
<dbReference type="InterPro" id="IPR052155">
    <property type="entry name" value="Biofilm_reg_signaling"/>
</dbReference>
<dbReference type="SMART" id="SM00086">
    <property type="entry name" value="PAC"/>
    <property type="match status" value="2"/>
</dbReference>
<dbReference type="NCBIfam" id="TIGR00254">
    <property type="entry name" value="GGDEF"/>
    <property type="match status" value="1"/>
</dbReference>
<evidence type="ECO:0000256" key="1">
    <source>
        <dbReference type="ARBA" id="ARBA00001946"/>
    </source>
</evidence>
<dbReference type="InterPro" id="IPR000160">
    <property type="entry name" value="GGDEF_dom"/>
</dbReference>
<keyword evidence="6" id="KW-1185">Reference proteome</keyword>
<feature type="domain" description="PAC" evidence="3">
    <location>
        <begin position="84"/>
        <end position="136"/>
    </location>
</feature>
<comment type="cofactor">
    <cofactor evidence="1">
        <name>Mg(2+)</name>
        <dbReference type="ChEBI" id="CHEBI:18420"/>
    </cofactor>
</comment>
<dbReference type="InterPro" id="IPR000700">
    <property type="entry name" value="PAS-assoc_C"/>
</dbReference>
<dbReference type="Gene3D" id="3.30.70.270">
    <property type="match status" value="1"/>
</dbReference>
<organism evidence="5 6">
    <name type="scientific">endosymbiont of Escarpia spicata</name>
    <dbReference type="NCBI Taxonomy" id="2200908"/>
    <lineage>
        <taxon>Bacteria</taxon>
        <taxon>Pseudomonadati</taxon>
        <taxon>Pseudomonadota</taxon>
        <taxon>Gammaproteobacteria</taxon>
        <taxon>sulfur-oxidizing symbionts</taxon>
    </lineage>
</organism>
<feature type="domain" description="GGDEF" evidence="4">
    <location>
        <begin position="296"/>
        <end position="429"/>
    </location>
</feature>
<evidence type="ECO:0008006" key="7">
    <source>
        <dbReference type="Google" id="ProtNLM"/>
    </source>
</evidence>
<gene>
    <name evidence="5" type="ORF">DIZ78_07010</name>
</gene>
<dbReference type="NCBIfam" id="TIGR00229">
    <property type="entry name" value="sensory_box"/>
    <property type="match status" value="2"/>
</dbReference>
<proteinExistence type="predicted"/>
<dbReference type="SUPFAM" id="SSF55785">
    <property type="entry name" value="PYP-like sensor domain (PAS domain)"/>
    <property type="match status" value="2"/>
</dbReference>
<name>A0A370DP00_9GAMM</name>
<dbReference type="PROSITE" id="PS50113">
    <property type="entry name" value="PAC"/>
    <property type="match status" value="2"/>
</dbReference>
<dbReference type="InterPro" id="IPR001610">
    <property type="entry name" value="PAC"/>
</dbReference>
<evidence type="ECO:0000259" key="2">
    <source>
        <dbReference type="PROSITE" id="PS50112"/>
    </source>
</evidence>
<dbReference type="FunFam" id="3.30.70.270:FF:000001">
    <property type="entry name" value="Diguanylate cyclase domain protein"/>
    <property type="match status" value="1"/>
</dbReference>
<dbReference type="Proteomes" id="UP000254771">
    <property type="component" value="Unassembled WGS sequence"/>
</dbReference>
<dbReference type="PANTHER" id="PTHR44757:SF2">
    <property type="entry name" value="BIOFILM ARCHITECTURE MAINTENANCE PROTEIN MBAA"/>
    <property type="match status" value="1"/>
</dbReference>
<dbReference type="CDD" id="cd00130">
    <property type="entry name" value="PAS"/>
    <property type="match status" value="2"/>
</dbReference>
<dbReference type="InterPro" id="IPR000014">
    <property type="entry name" value="PAS"/>
</dbReference>
<dbReference type="InterPro" id="IPR043128">
    <property type="entry name" value="Rev_trsase/Diguanyl_cyclase"/>
</dbReference>
<comment type="caution">
    <text evidence="5">The sequence shown here is derived from an EMBL/GenBank/DDBJ whole genome shotgun (WGS) entry which is preliminary data.</text>
</comment>
<feature type="domain" description="PAC" evidence="3">
    <location>
        <begin position="213"/>
        <end position="264"/>
    </location>
</feature>
<dbReference type="Pfam" id="PF08447">
    <property type="entry name" value="PAS_3"/>
    <property type="match status" value="1"/>
</dbReference>
<dbReference type="PANTHER" id="PTHR44757">
    <property type="entry name" value="DIGUANYLATE CYCLASE DGCP"/>
    <property type="match status" value="1"/>
</dbReference>
<dbReference type="SUPFAM" id="SSF55073">
    <property type="entry name" value="Nucleotide cyclase"/>
    <property type="match status" value="1"/>
</dbReference>
<dbReference type="AlphaFoldDB" id="A0A370DP00"/>
<dbReference type="Pfam" id="PF00990">
    <property type="entry name" value="GGDEF"/>
    <property type="match status" value="1"/>
</dbReference>
<dbReference type="EMBL" id="QFXE01000008">
    <property type="protein sequence ID" value="RDH86647.1"/>
    <property type="molecule type" value="Genomic_DNA"/>
</dbReference>
<dbReference type="InterPro" id="IPR013655">
    <property type="entry name" value="PAS_fold_3"/>
</dbReference>
<evidence type="ECO:0000313" key="6">
    <source>
        <dbReference type="Proteomes" id="UP000254771"/>
    </source>
</evidence>
<evidence type="ECO:0000313" key="5">
    <source>
        <dbReference type="EMBL" id="RDH86647.1"/>
    </source>
</evidence>
<evidence type="ECO:0000259" key="3">
    <source>
        <dbReference type="PROSITE" id="PS50113"/>
    </source>
</evidence>
<dbReference type="Gene3D" id="3.30.450.20">
    <property type="entry name" value="PAS domain"/>
    <property type="match status" value="2"/>
</dbReference>
<feature type="domain" description="PAS" evidence="2">
    <location>
        <begin position="10"/>
        <end position="80"/>
    </location>
</feature>
<dbReference type="PROSITE" id="PS50887">
    <property type="entry name" value="GGDEF"/>
    <property type="match status" value="1"/>
</dbReference>
<evidence type="ECO:0000259" key="4">
    <source>
        <dbReference type="PROSITE" id="PS50887"/>
    </source>
</evidence>
<protein>
    <recommendedName>
        <fullName evidence="7">Sensor domain-containing diguanylate cyclase</fullName>
    </recommendedName>
</protein>
<sequence length="432" mass="48949">MRAEAALWESVEQYRTLVETTEDLVWEVDINGVYTYCSPQVREILGFAPEEIVGKTPFDLMPSGEAERVSVIFKDLSEEKRPISSLENINLHKDGHEVVLESSGVPFFDAAGKLAGYRGIDRDITVRKQAEAYQRESEKRFRELIESLLNVAVQGYDRERRVTYWNSASTALYGYEQEEAICSRLEDLIIPDSMRAHVIEATRDWMMGGEPIPAGELELRHKDGSPVAVYSSHVMLKQDSGSPEMFCIDVDVTEQKRARAELEKLATYDQLTHLPNRRLLDSELRRRIEEASRFGQRLALLFIDLDNFKLVNDTMGHKAGDRLLQQVAMRLSSKLRKYDTLARFGGDEFILLMPRADKNAEVVAVAEKLAADFILPFELEGQEMFVTASIGISIFPEDGRDVDGLLKSADAAMYRAKENGRNGYSFFNPGNE</sequence>
<accession>A0A370DP00</accession>
<reference evidence="5 6" key="1">
    <citation type="journal article" date="2018" name="ISME J.">
        <title>Endosymbiont genomes yield clues of tubeworm success.</title>
        <authorList>
            <person name="Li Y."/>
            <person name="Liles M.R."/>
            <person name="Halanych K.M."/>
        </authorList>
    </citation>
    <scope>NUCLEOTIDE SEQUENCE [LARGE SCALE GENOMIC DNA]</scope>
    <source>
        <strain evidence="5">A1462</strain>
    </source>
</reference>
<feature type="domain" description="PAS" evidence="2">
    <location>
        <begin position="137"/>
        <end position="193"/>
    </location>
</feature>
<dbReference type="InterPro" id="IPR029787">
    <property type="entry name" value="Nucleotide_cyclase"/>
</dbReference>
<dbReference type="GO" id="GO:0003824">
    <property type="term" value="F:catalytic activity"/>
    <property type="evidence" value="ECO:0007669"/>
    <property type="project" value="UniProtKB-ARBA"/>
</dbReference>